<dbReference type="Pfam" id="PF01435">
    <property type="entry name" value="Peptidase_M48"/>
    <property type="match status" value="1"/>
</dbReference>
<evidence type="ECO:0000313" key="14">
    <source>
        <dbReference type="EMBL" id="RCK80310.1"/>
    </source>
</evidence>
<keyword evidence="5 12" id="KW-0812">Transmembrane</keyword>
<accession>A0A367ZQJ2</accession>
<reference evidence="14 15" key="1">
    <citation type="submission" date="2018-05" db="EMBL/GenBank/DDBJ databases">
        <title>A metagenomic window into the 2 km-deep terrestrial subsurface aquifer revealed taxonomically and functionally diverse microbial community comprising novel uncultured bacterial lineages.</title>
        <authorList>
            <person name="Kadnikov V.V."/>
            <person name="Mardanov A.V."/>
            <person name="Beletsky A.V."/>
            <person name="Banks D."/>
            <person name="Pimenov N.V."/>
            <person name="Frank Y.A."/>
            <person name="Karnachuk O.V."/>
            <person name="Ravin N.V."/>
        </authorList>
    </citation>
    <scope>NUCLEOTIDE SEQUENCE [LARGE SCALE GENOMIC DNA]</scope>
    <source>
        <strain evidence="14">BY5</strain>
    </source>
</reference>
<dbReference type="InterPro" id="IPR050083">
    <property type="entry name" value="HtpX_protease"/>
</dbReference>
<keyword evidence="4 12" id="KW-0645">Protease</keyword>
<dbReference type="CDD" id="cd07336">
    <property type="entry name" value="M48B_HtpX_like"/>
    <property type="match status" value="1"/>
</dbReference>
<feature type="binding site" evidence="12">
    <location>
        <position position="204"/>
    </location>
    <ligand>
        <name>Zn(2+)</name>
        <dbReference type="ChEBI" id="CHEBI:29105"/>
        <note>catalytic</note>
    </ligand>
</feature>
<feature type="transmembrane region" description="Helical" evidence="12">
    <location>
        <begin position="179"/>
        <end position="199"/>
    </location>
</feature>
<dbReference type="InterPro" id="IPR022919">
    <property type="entry name" value="Pept_M48_protease_HtpX"/>
</dbReference>
<comment type="cofactor">
    <cofactor evidence="12">
        <name>Zn(2+)</name>
        <dbReference type="ChEBI" id="CHEBI:29105"/>
    </cofactor>
    <text evidence="12">Binds 1 zinc ion per subunit.</text>
</comment>
<dbReference type="EC" id="3.4.24.-" evidence="12"/>
<dbReference type="Gene3D" id="3.30.2010.10">
    <property type="entry name" value="Metalloproteases ('zincins'), catalytic domain"/>
    <property type="match status" value="1"/>
</dbReference>
<dbReference type="HAMAP" id="MF_00188">
    <property type="entry name" value="Pept_M48_protease_HtpX"/>
    <property type="match status" value="1"/>
</dbReference>
<feature type="transmembrane region" description="Helical" evidence="12">
    <location>
        <begin position="141"/>
        <end position="159"/>
    </location>
</feature>
<evidence type="ECO:0000256" key="1">
    <source>
        <dbReference type="ARBA" id="ARBA00004651"/>
    </source>
</evidence>
<evidence type="ECO:0000256" key="4">
    <source>
        <dbReference type="ARBA" id="ARBA00022670"/>
    </source>
</evidence>
<evidence type="ECO:0000256" key="2">
    <source>
        <dbReference type="ARBA" id="ARBA00009779"/>
    </source>
</evidence>
<keyword evidence="10 12" id="KW-0482">Metalloprotease</keyword>
<evidence type="ECO:0000256" key="3">
    <source>
        <dbReference type="ARBA" id="ARBA00022475"/>
    </source>
</evidence>
<evidence type="ECO:0000256" key="9">
    <source>
        <dbReference type="ARBA" id="ARBA00022989"/>
    </source>
</evidence>
<evidence type="ECO:0000256" key="8">
    <source>
        <dbReference type="ARBA" id="ARBA00022833"/>
    </source>
</evidence>
<keyword evidence="3 12" id="KW-1003">Cell membrane</keyword>
<sequence>MTNAIKAYALLALLIGLTLFVGEQLGGRDGLMIALVLSFGMSFISYWFSDAIVLSMYGARRVHPDQYPTLYAIVRDLAARAGIPTPAIYIIPSSSPNAFATGRGPSHAAVAVTEGIVALLTPEELSGVLAHEIAHIANYDVLLSTIVAVLAGSLSYLSRMVMWGGLGRSRSDDERGNPLLGLLMVILAPFVALLIQMAISRSREYLADETGARFCGHPEWLASALYKLQQAIAVRPMMGAEPATSHLFIANPFSGGALVTLFSTHPPMADRINRLLAMANGR</sequence>
<feature type="active site" evidence="12">
    <location>
        <position position="132"/>
    </location>
</feature>
<feature type="transmembrane region" description="Helical" evidence="12">
    <location>
        <begin position="32"/>
        <end position="54"/>
    </location>
</feature>
<dbReference type="GO" id="GO:0005886">
    <property type="term" value="C:plasma membrane"/>
    <property type="evidence" value="ECO:0007669"/>
    <property type="project" value="UniProtKB-SubCell"/>
</dbReference>
<gene>
    <name evidence="12" type="primary">htpX</name>
    <name evidence="14" type="ORF">OZSIB_3492</name>
</gene>
<keyword evidence="6 12" id="KW-0479">Metal-binding</keyword>
<keyword evidence="9 12" id="KW-1133">Transmembrane helix</keyword>
<evidence type="ECO:0000256" key="11">
    <source>
        <dbReference type="ARBA" id="ARBA00023136"/>
    </source>
</evidence>
<evidence type="ECO:0000256" key="6">
    <source>
        <dbReference type="ARBA" id="ARBA00022723"/>
    </source>
</evidence>
<proteinExistence type="inferred from homology"/>
<evidence type="ECO:0000313" key="15">
    <source>
        <dbReference type="Proteomes" id="UP000252355"/>
    </source>
</evidence>
<evidence type="ECO:0000256" key="7">
    <source>
        <dbReference type="ARBA" id="ARBA00022801"/>
    </source>
</evidence>
<feature type="binding site" evidence="12">
    <location>
        <position position="135"/>
    </location>
    <ligand>
        <name>Zn(2+)</name>
        <dbReference type="ChEBI" id="CHEBI:29105"/>
        <note>catalytic</note>
    </ligand>
</feature>
<dbReference type="PANTHER" id="PTHR43221:SF1">
    <property type="entry name" value="PROTEASE HTPX"/>
    <property type="match status" value="1"/>
</dbReference>
<protein>
    <recommendedName>
        <fullName evidence="12">Protease HtpX homolog</fullName>
        <ecNumber evidence="12">3.4.24.-</ecNumber>
    </recommendedName>
</protein>
<dbReference type="GO" id="GO:0008270">
    <property type="term" value="F:zinc ion binding"/>
    <property type="evidence" value="ECO:0007669"/>
    <property type="project" value="UniProtKB-UniRule"/>
</dbReference>
<dbReference type="Proteomes" id="UP000252355">
    <property type="component" value="Unassembled WGS sequence"/>
</dbReference>
<dbReference type="GO" id="GO:0004222">
    <property type="term" value="F:metalloendopeptidase activity"/>
    <property type="evidence" value="ECO:0007669"/>
    <property type="project" value="UniProtKB-UniRule"/>
</dbReference>
<dbReference type="AlphaFoldDB" id="A0A367ZQJ2"/>
<dbReference type="PANTHER" id="PTHR43221">
    <property type="entry name" value="PROTEASE HTPX"/>
    <property type="match status" value="1"/>
</dbReference>
<name>A0A367ZQJ2_9BACT</name>
<feature type="binding site" evidence="12">
    <location>
        <position position="131"/>
    </location>
    <ligand>
        <name>Zn(2+)</name>
        <dbReference type="ChEBI" id="CHEBI:29105"/>
        <note>catalytic</note>
    </ligand>
</feature>
<feature type="domain" description="Peptidase M48" evidence="13">
    <location>
        <begin position="68"/>
        <end position="278"/>
    </location>
</feature>
<dbReference type="InterPro" id="IPR001915">
    <property type="entry name" value="Peptidase_M48"/>
</dbReference>
<evidence type="ECO:0000256" key="10">
    <source>
        <dbReference type="ARBA" id="ARBA00023049"/>
    </source>
</evidence>
<keyword evidence="11 12" id="KW-0472">Membrane</keyword>
<comment type="similarity">
    <text evidence="2 12">Belongs to the peptidase M48B family.</text>
</comment>
<keyword evidence="8 12" id="KW-0862">Zinc</keyword>
<dbReference type="GO" id="GO:0006508">
    <property type="term" value="P:proteolysis"/>
    <property type="evidence" value="ECO:0007669"/>
    <property type="project" value="UniProtKB-KW"/>
</dbReference>
<evidence type="ECO:0000256" key="5">
    <source>
        <dbReference type="ARBA" id="ARBA00022692"/>
    </source>
</evidence>
<keyword evidence="7 12" id="KW-0378">Hydrolase</keyword>
<evidence type="ECO:0000256" key="12">
    <source>
        <dbReference type="HAMAP-Rule" id="MF_00188"/>
    </source>
</evidence>
<dbReference type="EMBL" id="QOQW01000007">
    <property type="protein sequence ID" value="RCK80310.1"/>
    <property type="molecule type" value="Genomic_DNA"/>
</dbReference>
<evidence type="ECO:0000259" key="13">
    <source>
        <dbReference type="Pfam" id="PF01435"/>
    </source>
</evidence>
<organism evidence="14 15">
    <name type="scientific">Candidatus Ozemobacter sibiricus</name>
    <dbReference type="NCBI Taxonomy" id="2268124"/>
    <lineage>
        <taxon>Bacteria</taxon>
        <taxon>Candidatus Ozemobacteria</taxon>
        <taxon>Candidatus Ozemobacterales</taxon>
        <taxon>Candidatus Ozemobacteraceae</taxon>
        <taxon>Candidatus Ozemobacter</taxon>
    </lineage>
</organism>
<comment type="subcellular location">
    <subcellularLocation>
        <location evidence="1 12">Cell membrane</location>
        <topology evidence="1 12">Multi-pass membrane protein</topology>
    </subcellularLocation>
</comment>
<comment type="caution">
    <text evidence="14">The sequence shown here is derived from an EMBL/GenBank/DDBJ whole genome shotgun (WGS) entry which is preliminary data.</text>
</comment>